<sequence>MTDLDENLLTLAKVGEVARGDLDGAVLEHAGLVEDQDLSSLSFVENALRDDGRTFGKTSLGSEVLTTFETAAAQEAVRSGDASLASSIVGITEQDLQANEFSYTLELIERVRNNDAPLFLVGFGLPNTGKTGHVLHDWHRAWQAQYPDGISISNAEVRTFDHTITSLEELVQFCLDNPDVQKFVFIDEGSTHFDARTNSHEIASQFSPFSKRFAKLSVDFATIGHTIKDIHPELKRQATTFFHKPEKTQVQFFEDYQDDDLVDPVFPDPVDGLEKPPASLYDPDDWSSLQWDLDRSLLNPP</sequence>
<gene>
    <name evidence="1" type="ORF">HSR121_1752</name>
</gene>
<proteinExistence type="predicted"/>
<dbReference type="AlphaFoldDB" id="A0A897N077"/>
<dbReference type="RefSeq" id="WP_229112482.1">
    <property type="nucleotide sequence ID" value="NZ_CP064787.1"/>
</dbReference>
<dbReference type="EMBL" id="CP064787">
    <property type="protein sequence ID" value="QSG06087.1"/>
    <property type="molecule type" value="Genomic_DNA"/>
</dbReference>
<accession>A0A897N077</accession>
<protein>
    <submittedName>
        <fullName evidence="1">Putative ATPase, AAA+ superfamily</fullName>
    </submittedName>
</protein>
<organism evidence="1 2">
    <name type="scientific">Halapricum desulfuricans</name>
    <dbReference type="NCBI Taxonomy" id="2841257"/>
    <lineage>
        <taxon>Archaea</taxon>
        <taxon>Methanobacteriati</taxon>
        <taxon>Methanobacteriota</taxon>
        <taxon>Stenosarchaea group</taxon>
        <taxon>Halobacteria</taxon>
        <taxon>Halobacteriales</taxon>
        <taxon>Haloarculaceae</taxon>
        <taxon>Halapricum</taxon>
    </lineage>
</organism>
<reference evidence="1" key="1">
    <citation type="submission" date="2020-11" db="EMBL/GenBank/DDBJ databases">
        <title>Carbohydrate-dependent, anaerobic sulfur respiration: A novel catabolism in halophilic archaea.</title>
        <authorList>
            <person name="Sorokin D.Y."/>
            <person name="Messina E."/>
            <person name="Smedile F."/>
            <person name="La Cono V."/>
            <person name="Hallsworth J.E."/>
            <person name="Yakimov M.M."/>
        </authorList>
    </citation>
    <scope>NUCLEOTIDE SEQUENCE</scope>
    <source>
        <strain evidence="1">HSR12-1</strain>
    </source>
</reference>
<dbReference type="Proteomes" id="UP000663525">
    <property type="component" value="Chromosome"/>
</dbReference>
<name>A0A897N077_9EURY</name>
<evidence type="ECO:0000313" key="1">
    <source>
        <dbReference type="EMBL" id="QSG06087.1"/>
    </source>
</evidence>
<evidence type="ECO:0000313" key="2">
    <source>
        <dbReference type="Proteomes" id="UP000663525"/>
    </source>
</evidence>
<dbReference type="GeneID" id="68855341"/>